<comment type="cofactor">
    <cofactor evidence="2">
        <name>Mg(2+)</name>
        <dbReference type="ChEBI" id="CHEBI:18420"/>
    </cofactor>
</comment>
<organism evidence="9 10">
    <name type="scientific">Domibacillus enclensis</name>
    <dbReference type="NCBI Taxonomy" id="1017273"/>
    <lineage>
        <taxon>Bacteria</taxon>
        <taxon>Bacillati</taxon>
        <taxon>Bacillota</taxon>
        <taxon>Bacilli</taxon>
        <taxon>Bacillales</taxon>
        <taxon>Bacillaceae</taxon>
        <taxon>Domibacillus</taxon>
    </lineage>
</organism>
<gene>
    <name evidence="8" type="ORF">B1B05_00630</name>
    <name evidence="9" type="ORF">SAMN05443094_101130</name>
</gene>
<protein>
    <submittedName>
        <fullName evidence="8">Coenzyme A pyrophosphatase</fullName>
    </submittedName>
    <submittedName>
        <fullName evidence="9">NUDIX domain-containing protein</fullName>
    </submittedName>
</protein>
<dbReference type="InterPro" id="IPR015797">
    <property type="entry name" value="NUDIX_hydrolase-like_dom_sf"/>
</dbReference>
<feature type="domain" description="Nudix hydrolase" evidence="7">
    <location>
        <begin position="23"/>
        <end position="155"/>
    </location>
</feature>
<dbReference type="GO" id="GO:0010945">
    <property type="term" value="F:coenzyme A diphosphatase activity"/>
    <property type="evidence" value="ECO:0007669"/>
    <property type="project" value="InterPro"/>
</dbReference>
<dbReference type="Proteomes" id="UP000215545">
    <property type="component" value="Unassembled WGS sequence"/>
</dbReference>
<dbReference type="EMBL" id="MWSK01000001">
    <property type="protein sequence ID" value="OXS80025.1"/>
    <property type="molecule type" value="Genomic_DNA"/>
</dbReference>
<reference evidence="8" key="3">
    <citation type="submission" date="2017-03" db="EMBL/GenBank/DDBJ databases">
        <authorList>
            <person name="Dastager S.G."/>
            <person name="Neurgaonkar P.S."/>
            <person name="Dharne M.S."/>
        </authorList>
    </citation>
    <scope>NUCLEOTIDE SEQUENCE</scope>
    <source>
        <strain evidence="8">DSM 25145</strain>
    </source>
</reference>
<dbReference type="PANTHER" id="PTHR12992:SF11">
    <property type="entry name" value="MITOCHONDRIAL COENZYME A DIPHOSPHATASE NUDT8"/>
    <property type="match status" value="1"/>
</dbReference>
<dbReference type="EMBL" id="FTLX01000001">
    <property type="protein sequence ID" value="SIP90599.1"/>
    <property type="molecule type" value="Genomic_DNA"/>
</dbReference>
<evidence type="ECO:0000259" key="7">
    <source>
        <dbReference type="PROSITE" id="PS51462"/>
    </source>
</evidence>
<dbReference type="PANTHER" id="PTHR12992">
    <property type="entry name" value="NUDIX HYDROLASE"/>
    <property type="match status" value="1"/>
</dbReference>
<sequence length="211" mass="24146">MNVDALKNLFSNRSPEILGSENLAKFSILLPLVQKKDGLHVLFEVRSMSMRRQPGEICFPGGRIDPEDASPEQAAVRETHEELGVPLDRIALLFPLDYMLTPFGTIIYSYAGVVDTTSLHLNEAEVGEVFTVPLDFLLNTKPDLHYIQLRPEPEEGFPYHLIASGKEYNWQTKMMEEYFYFYENRIIWGLTAKVLKHFLDIVRSAPPTLDK</sequence>
<evidence type="ECO:0000256" key="1">
    <source>
        <dbReference type="ARBA" id="ARBA00001936"/>
    </source>
</evidence>
<evidence type="ECO:0000256" key="6">
    <source>
        <dbReference type="ARBA" id="ARBA00023211"/>
    </source>
</evidence>
<evidence type="ECO:0000256" key="4">
    <source>
        <dbReference type="ARBA" id="ARBA00022801"/>
    </source>
</evidence>
<dbReference type="Proteomes" id="UP000186385">
    <property type="component" value="Unassembled WGS sequence"/>
</dbReference>
<keyword evidence="6" id="KW-0464">Manganese</keyword>
<comment type="cofactor">
    <cofactor evidence="1">
        <name>Mn(2+)</name>
        <dbReference type="ChEBI" id="CHEBI:29035"/>
    </cofactor>
</comment>
<dbReference type="CDD" id="cd03426">
    <property type="entry name" value="NUDIX_CoAse_Nudt7"/>
    <property type="match status" value="1"/>
</dbReference>
<evidence type="ECO:0000313" key="10">
    <source>
        <dbReference type="Proteomes" id="UP000186385"/>
    </source>
</evidence>
<dbReference type="InterPro" id="IPR045121">
    <property type="entry name" value="CoAse"/>
</dbReference>
<dbReference type="OrthoDB" id="9802805at2"/>
<dbReference type="SUPFAM" id="SSF55811">
    <property type="entry name" value="Nudix"/>
    <property type="match status" value="1"/>
</dbReference>
<proteinExistence type="predicted"/>
<keyword evidence="3" id="KW-0479">Metal-binding</keyword>
<reference evidence="9 10" key="1">
    <citation type="submission" date="2017-01" db="EMBL/GenBank/DDBJ databases">
        <authorList>
            <person name="Mah S.A."/>
            <person name="Swanson W.J."/>
            <person name="Moy G.W."/>
            <person name="Vacquier V.D."/>
        </authorList>
    </citation>
    <scope>NUCLEOTIDE SEQUENCE [LARGE SCALE GENOMIC DNA]</scope>
    <source>
        <strain evidence="9 10">NIO-1016</strain>
    </source>
</reference>
<dbReference type="Pfam" id="PF00293">
    <property type="entry name" value="NUDIX"/>
    <property type="match status" value="1"/>
</dbReference>
<reference evidence="11" key="2">
    <citation type="submission" date="2017-03" db="EMBL/GenBank/DDBJ databases">
        <title>Bacillus sp. V-88(T) DSM27956, whole genome shotgun sequencing project.</title>
        <authorList>
            <person name="Dastager S.G."/>
            <person name="Neurgaonkar P.S."/>
            <person name="Dharne M.S."/>
        </authorList>
    </citation>
    <scope>NUCLEOTIDE SEQUENCE [LARGE SCALE GENOMIC DNA]</scope>
    <source>
        <strain evidence="11">DSM 25145</strain>
    </source>
</reference>
<accession>A0A1N6NEU0</accession>
<evidence type="ECO:0000313" key="9">
    <source>
        <dbReference type="EMBL" id="SIP90599.1"/>
    </source>
</evidence>
<keyword evidence="4" id="KW-0378">Hydrolase</keyword>
<keyword evidence="5" id="KW-0460">Magnesium</keyword>
<dbReference type="RefSeq" id="WP_045851098.1">
    <property type="nucleotide sequence ID" value="NZ_FTLX01000001.1"/>
</dbReference>
<evidence type="ECO:0000256" key="3">
    <source>
        <dbReference type="ARBA" id="ARBA00022723"/>
    </source>
</evidence>
<dbReference type="InterPro" id="IPR000086">
    <property type="entry name" value="NUDIX_hydrolase_dom"/>
</dbReference>
<dbReference type="STRING" id="1017273.SAMN05443094_101130"/>
<evidence type="ECO:0000313" key="11">
    <source>
        <dbReference type="Proteomes" id="UP000215545"/>
    </source>
</evidence>
<name>A0A1N6NEU0_9BACI</name>
<evidence type="ECO:0000256" key="5">
    <source>
        <dbReference type="ARBA" id="ARBA00022842"/>
    </source>
</evidence>
<dbReference type="Gene3D" id="3.90.79.10">
    <property type="entry name" value="Nucleoside Triphosphate Pyrophosphohydrolase"/>
    <property type="match status" value="1"/>
</dbReference>
<dbReference type="AlphaFoldDB" id="A0A1N6NEU0"/>
<dbReference type="PROSITE" id="PS51462">
    <property type="entry name" value="NUDIX"/>
    <property type="match status" value="1"/>
</dbReference>
<evidence type="ECO:0000313" key="8">
    <source>
        <dbReference type="EMBL" id="OXS80025.1"/>
    </source>
</evidence>
<evidence type="ECO:0000256" key="2">
    <source>
        <dbReference type="ARBA" id="ARBA00001946"/>
    </source>
</evidence>
<keyword evidence="11" id="KW-1185">Reference proteome</keyword>
<dbReference type="GO" id="GO:0046872">
    <property type="term" value="F:metal ion binding"/>
    <property type="evidence" value="ECO:0007669"/>
    <property type="project" value="UniProtKB-KW"/>
</dbReference>